<dbReference type="Pfam" id="PF02625">
    <property type="entry name" value="XdhC_CoxI"/>
    <property type="match status" value="1"/>
</dbReference>
<feature type="domain" description="XdhC- CoxI" evidence="1">
    <location>
        <begin position="15"/>
        <end position="74"/>
    </location>
</feature>
<dbReference type="STRING" id="390807.SAMN04488095_2195"/>
<dbReference type="Pfam" id="PF13478">
    <property type="entry name" value="XdhC_C"/>
    <property type="match status" value="1"/>
</dbReference>
<dbReference type="InterPro" id="IPR027051">
    <property type="entry name" value="XdhC_Rossmann_dom"/>
</dbReference>
<dbReference type="Proteomes" id="UP000199110">
    <property type="component" value="Unassembled WGS sequence"/>
</dbReference>
<proteinExistence type="predicted"/>
<reference evidence="3 4" key="1">
    <citation type="submission" date="2016-10" db="EMBL/GenBank/DDBJ databases">
        <authorList>
            <person name="de Groot N.N."/>
        </authorList>
    </citation>
    <scope>NUCLEOTIDE SEQUENCE [LARGE SCALE GENOMIC DNA]</scope>
    <source>
        <strain evidence="3 4">DSM 19073</strain>
    </source>
</reference>
<protein>
    <submittedName>
        <fullName evidence="3">Molybdenum cofactor sulfurylase</fullName>
    </submittedName>
</protein>
<dbReference type="PANTHER" id="PTHR30388">
    <property type="entry name" value="ALDEHYDE OXIDOREDUCTASE MOLYBDENUM COFACTOR ASSEMBLY PROTEIN"/>
    <property type="match status" value="1"/>
</dbReference>
<feature type="domain" description="XdhC Rossmann" evidence="2">
    <location>
        <begin position="139"/>
        <end position="278"/>
    </location>
</feature>
<gene>
    <name evidence="3" type="ORF">SAMN04488095_2195</name>
</gene>
<dbReference type="NCBIfam" id="TIGR02964">
    <property type="entry name" value="xanthine_xdhC"/>
    <property type="match status" value="1"/>
</dbReference>
<evidence type="ECO:0000313" key="3">
    <source>
        <dbReference type="EMBL" id="SFJ10389.1"/>
    </source>
</evidence>
<dbReference type="Gene3D" id="3.40.50.720">
    <property type="entry name" value="NAD(P)-binding Rossmann-like Domain"/>
    <property type="match status" value="1"/>
</dbReference>
<dbReference type="AlphaFoldDB" id="A0A1I3NMH4"/>
<dbReference type="EMBL" id="FORA01000002">
    <property type="protein sequence ID" value="SFJ10389.1"/>
    <property type="molecule type" value="Genomic_DNA"/>
</dbReference>
<evidence type="ECO:0000259" key="2">
    <source>
        <dbReference type="Pfam" id="PF13478"/>
    </source>
</evidence>
<organism evidence="3 4">
    <name type="scientific">Jannaschia pohangensis</name>
    <dbReference type="NCBI Taxonomy" id="390807"/>
    <lineage>
        <taxon>Bacteria</taxon>
        <taxon>Pseudomonadati</taxon>
        <taxon>Pseudomonadota</taxon>
        <taxon>Alphaproteobacteria</taxon>
        <taxon>Rhodobacterales</taxon>
        <taxon>Roseobacteraceae</taxon>
        <taxon>Jannaschia</taxon>
    </lineage>
</organism>
<accession>A0A1I3NMH4</accession>
<dbReference type="OrthoDB" id="61481at2"/>
<evidence type="ECO:0000313" key="4">
    <source>
        <dbReference type="Proteomes" id="UP000199110"/>
    </source>
</evidence>
<dbReference type="PANTHER" id="PTHR30388:SF6">
    <property type="entry name" value="XANTHINE DEHYDROGENASE SUBUNIT A-RELATED"/>
    <property type="match status" value="1"/>
</dbReference>
<keyword evidence="4" id="KW-1185">Reference proteome</keyword>
<dbReference type="RefSeq" id="WP_092780114.1">
    <property type="nucleotide sequence ID" value="NZ_FORA01000002.1"/>
</dbReference>
<dbReference type="InterPro" id="IPR014308">
    <property type="entry name" value="Xanthine_DH_XdhC"/>
</dbReference>
<evidence type="ECO:0000259" key="1">
    <source>
        <dbReference type="Pfam" id="PF02625"/>
    </source>
</evidence>
<name>A0A1I3NMH4_9RHOB</name>
<dbReference type="InterPro" id="IPR003777">
    <property type="entry name" value="XdhC_CoxI"/>
</dbReference>
<sequence>MTLNPAEIGAVLAVHGPVARVLVAQAKGSVPRGAGTSMLVWADGFQGTIGGGALEWQALARAREVLAGGGPRVDRIPLGPALGQCCGGSVTLVTERLEVVPPLPWLRRVEGQAGAPEMRGFAFADGWLQEVATSPARPVWVWGAGHVGAALVGTLAPLPQFDVIWVDTDAARFPAIPQGAERLVAVDPGRAMAHAPGTAEHLILTYSHEVDLALCHAALVRGFTFCGLIGSASKWARFRSRLGALGHSDAEIDRITCPIGDPSLGKHPQAIAIGVAARLLSRTPPGDLPMKDTT</sequence>
<dbReference type="InterPro" id="IPR052698">
    <property type="entry name" value="MoCofactor_Util/Proc"/>
</dbReference>